<dbReference type="PROSITE" id="PS00216">
    <property type="entry name" value="SUGAR_TRANSPORT_1"/>
    <property type="match status" value="1"/>
</dbReference>
<evidence type="ECO:0000256" key="3">
    <source>
        <dbReference type="ARBA" id="ARBA00022448"/>
    </source>
</evidence>
<gene>
    <name evidence="10" type="ORF">P153DRAFT_366418</name>
</gene>
<evidence type="ECO:0000256" key="7">
    <source>
        <dbReference type="RuleBase" id="RU003346"/>
    </source>
</evidence>
<evidence type="ECO:0000256" key="4">
    <source>
        <dbReference type="ARBA" id="ARBA00022692"/>
    </source>
</evidence>
<dbReference type="InterPro" id="IPR003663">
    <property type="entry name" value="Sugar/inositol_transpt"/>
</dbReference>
<dbReference type="NCBIfam" id="TIGR00879">
    <property type="entry name" value="SP"/>
    <property type="match status" value="1"/>
</dbReference>
<dbReference type="InterPro" id="IPR050360">
    <property type="entry name" value="MFS_Sugar_Transporters"/>
</dbReference>
<comment type="similarity">
    <text evidence="2 7">Belongs to the major facilitator superfamily. Sugar transporter (TC 2.A.1.1) family.</text>
</comment>
<dbReference type="PANTHER" id="PTHR48022:SF14">
    <property type="entry name" value="MAJOR FACILITATOR SUPERFAMILY (MFS) PROFILE DOMAIN-CONTAINING PROTEIN-RELATED"/>
    <property type="match status" value="1"/>
</dbReference>
<feature type="transmembrane region" description="Helical" evidence="8">
    <location>
        <begin position="330"/>
        <end position="351"/>
    </location>
</feature>
<dbReference type="Proteomes" id="UP000799771">
    <property type="component" value="Unassembled WGS sequence"/>
</dbReference>
<dbReference type="GeneID" id="54408485"/>
<accession>A0A6A6AF52</accession>
<reference evidence="10" key="1">
    <citation type="journal article" date="2020" name="Stud. Mycol.">
        <title>101 Dothideomycetes genomes: a test case for predicting lifestyles and emergence of pathogens.</title>
        <authorList>
            <person name="Haridas S."/>
            <person name="Albert R."/>
            <person name="Binder M."/>
            <person name="Bloem J."/>
            <person name="Labutti K."/>
            <person name="Salamov A."/>
            <person name="Andreopoulos B."/>
            <person name="Baker S."/>
            <person name="Barry K."/>
            <person name="Bills G."/>
            <person name="Bluhm B."/>
            <person name="Cannon C."/>
            <person name="Castanera R."/>
            <person name="Culley D."/>
            <person name="Daum C."/>
            <person name="Ezra D."/>
            <person name="Gonzalez J."/>
            <person name="Henrissat B."/>
            <person name="Kuo A."/>
            <person name="Liang C."/>
            <person name="Lipzen A."/>
            <person name="Lutzoni F."/>
            <person name="Magnuson J."/>
            <person name="Mondo S."/>
            <person name="Nolan M."/>
            <person name="Ohm R."/>
            <person name="Pangilinan J."/>
            <person name="Park H.-J."/>
            <person name="Ramirez L."/>
            <person name="Alfaro M."/>
            <person name="Sun H."/>
            <person name="Tritt A."/>
            <person name="Yoshinaga Y."/>
            <person name="Zwiers L.-H."/>
            <person name="Turgeon B."/>
            <person name="Goodwin S."/>
            <person name="Spatafora J."/>
            <person name="Crous P."/>
            <person name="Grigoriev I."/>
        </authorList>
    </citation>
    <scope>NUCLEOTIDE SEQUENCE</scope>
    <source>
        <strain evidence="10">CBS 119687</strain>
    </source>
</reference>
<dbReference type="FunFam" id="1.20.1250.20:FF:000026">
    <property type="entry name" value="MFS quinate transporter QutD"/>
    <property type="match status" value="1"/>
</dbReference>
<keyword evidence="4 8" id="KW-0812">Transmembrane</keyword>
<sequence>MSGKAVDKKEAIDIAPAQSQIHREVAEMGHVDQSLVAREPYGPGGFKGLFSNHYVAMCAAFATIGGLLFGYDQGVISVTLVMDQFLGTFPRVSTQASGAGFWKGLMTAMLELGALIGALFAGWLADKLSRKYSIVVAVVVFTVGSVLQTAAVEYAMLTVGRLIGGMGIGALATIAPLYISEIAPPEIRGALLVLQEFSIVLGIVIAFWTTYGTRFMAGQWSWRLPFLIQMIPGFILGAGIVFLPFSPRWLSSKGRNDEALNVLAKLRSLPATDPRVLQEWCEIRAEVVFAQEVNRERHPDLQEPTRANRFKLEVASWMDCFRHGCWKRTVVGVGIMFFQQFVGINALIYYAPSLFETLGQDYEMRLLLSGIINCMQLVGVATSLWTMDRFGRRPLLLTGAGLMFVCHLIIAVLVGKYGGRWEDYATEGWVAVAFLFFYMFSFGATWGPVPWAMPSEIFPSSLRAKGVALSTCSNWFNNFIIGLITPPLVQNTGFGAYTFFAVFCALAFLFTFFCVPETAGKSLEQMDEVFKDVSSEAEEQRKARIMRDIVEGKGDECIDTP</sequence>
<proteinExistence type="inferred from homology"/>
<keyword evidence="11" id="KW-1185">Reference proteome</keyword>
<keyword evidence="5 8" id="KW-1133">Transmembrane helix</keyword>
<dbReference type="PANTHER" id="PTHR48022">
    <property type="entry name" value="PLASTIDIC GLUCOSE TRANSPORTER 4"/>
    <property type="match status" value="1"/>
</dbReference>
<dbReference type="RefSeq" id="XP_033524310.1">
    <property type="nucleotide sequence ID" value="XM_033668053.1"/>
</dbReference>
<keyword evidence="6 8" id="KW-0472">Membrane</keyword>
<evidence type="ECO:0000256" key="1">
    <source>
        <dbReference type="ARBA" id="ARBA00004141"/>
    </source>
</evidence>
<dbReference type="InterPro" id="IPR005829">
    <property type="entry name" value="Sugar_transporter_CS"/>
</dbReference>
<feature type="transmembrane region" description="Helical" evidence="8">
    <location>
        <begin position="54"/>
        <end position="81"/>
    </location>
</feature>
<dbReference type="InterPro" id="IPR036259">
    <property type="entry name" value="MFS_trans_sf"/>
</dbReference>
<dbReference type="SUPFAM" id="SSF103473">
    <property type="entry name" value="MFS general substrate transporter"/>
    <property type="match status" value="1"/>
</dbReference>
<dbReference type="Pfam" id="PF00083">
    <property type="entry name" value="Sugar_tr"/>
    <property type="match status" value="1"/>
</dbReference>
<dbReference type="PROSITE" id="PS50850">
    <property type="entry name" value="MFS"/>
    <property type="match status" value="1"/>
</dbReference>
<protein>
    <submittedName>
        <fullName evidence="10">MFS sugar transporter-like protein</fullName>
    </submittedName>
</protein>
<name>A0A6A6AF52_9PLEO</name>
<feature type="transmembrane region" description="Helical" evidence="8">
    <location>
        <begin position="467"/>
        <end position="488"/>
    </location>
</feature>
<dbReference type="AlphaFoldDB" id="A0A6A6AF52"/>
<feature type="transmembrane region" description="Helical" evidence="8">
    <location>
        <begin position="158"/>
        <end position="179"/>
    </location>
</feature>
<feature type="transmembrane region" description="Helical" evidence="8">
    <location>
        <begin position="366"/>
        <end position="387"/>
    </location>
</feature>
<dbReference type="EMBL" id="ML977505">
    <property type="protein sequence ID" value="KAF2129923.1"/>
    <property type="molecule type" value="Genomic_DNA"/>
</dbReference>
<feature type="transmembrane region" description="Helical" evidence="8">
    <location>
        <begin position="191"/>
        <end position="211"/>
    </location>
</feature>
<dbReference type="Gene3D" id="1.20.1250.20">
    <property type="entry name" value="MFS general substrate transporter like domains"/>
    <property type="match status" value="1"/>
</dbReference>
<evidence type="ECO:0000256" key="8">
    <source>
        <dbReference type="SAM" id="Phobius"/>
    </source>
</evidence>
<feature type="transmembrane region" description="Helical" evidence="8">
    <location>
        <begin position="394"/>
        <end position="417"/>
    </location>
</feature>
<evidence type="ECO:0000256" key="5">
    <source>
        <dbReference type="ARBA" id="ARBA00022989"/>
    </source>
</evidence>
<organism evidence="10 11">
    <name type="scientific">Dothidotthia symphoricarpi CBS 119687</name>
    <dbReference type="NCBI Taxonomy" id="1392245"/>
    <lineage>
        <taxon>Eukaryota</taxon>
        <taxon>Fungi</taxon>
        <taxon>Dikarya</taxon>
        <taxon>Ascomycota</taxon>
        <taxon>Pezizomycotina</taxon>
        <taxon>Dothideomycetes</taxon>
        <taxon>Pleosporomycetidae</taxon>
        <taxon>Pleosporales</taxon>
        <taxon>Dothidotthiaceae</taxon>
        <taxon>Dothidotthia</taxon>
    </lineage>
</organism>
<dbReference type="PRINTS" id="PR00171">
    <property type="entry name" value="SUGRTRNSPORT"/>
</dbReference>
<feature type="transmembrane region" description="Helical" evidence="8">
    <location>
        <begin position="101"/>
        <end position="125"/>
    </location>
</feature>
<feature type="transmembrane region" description="Helical" evidence="8">
    <location>
        <begin position="226"/>
        <end position="245"/>
    </location>
</feature>
<feature type="transmembrane region" description="Helical" evidence="8">
    <location>
        <begin position="494"/>
        <end position="515"/>
    </location>
</feature>
<dbReference type="InterPro" id="IPR005828">
    <property type="entry name" value="MFS_sugar_transport-like"/>
</dbReference>
<dbReference type="GO" id="GO:0005351">
    <property type="term" value="F:carbohydrate:proton symporter activity"/>
    <property type="evidence" value="ECO:0007669"/>
    <property type="project" value="TreeGrafter"/>
</dbReference>
<evidence type="ECO:0000259" key="9">
    <source>
        <dbReference type="PROSITE" id="PS50850"/>
    </source>
</evidence>
<dbReference type="OrthoDB" id="8120565at2759"/>
<feature type="transmembrane region" description="Helical" evidence="8">
    <location>
        <begin position="132"/>
        <end position="152"/>
    </location>
</feature>
<keyword evidence="3 7" id="KW-0813">Transport</keyword>
<keyword evidence="10" id="KW-0762">Sugar transport</keyword>
<comment type="subcellular location">
    <subcellularLocation>
        <location evidence="1">Membrane</location>
        <topology evidence="1">Multi-pass membrane protein</topology>
    </subcellularLocation>
</comment>
<evidence type="ECO:0000313" key="10">
    <source>
        <dbReference type="EMBL" id="KAF2129923.1"/>
    </source>
</evidence>
<feature type="transmembrane region" description="Helical" evidence="8">
    <location>
        <begin position="429"/>
        <end position="446"/>
    </location>
</feature>
<dbReference type="InterPro" id="IPR020846">
    <property type="entry name" value="MFS_dom"/>
</dbReference>
<dbReference type="PROSITE" id="PS00217">
    <property type="entry name" value="SUGAR_TRANSPORT_2"/>
    <property type="match status" value="1"/>
</dbReference>
<evidence type="ECO:0000256" key="6">
    <source>
        <dbReference type="ARBA" id="ARBA00023136"/>
    </source>
</evidence>
<evidence type="ECO:0000313" key="11">
    <source>
        <dbReference type="Proteomes" id="UP000799771"/>
    </source>
</evidence>
<dbReference type="GO" id="GO:0016020">
    <property type="term" value="C:membrane"/>
    <property type="evidence" value="ECO:0007669"/>
    <property type="project" value="UniProtKB-SubCell"/>
</dbReference>
<feature type="domain" description="Major facilitator superfamily (MFS) profile" evidence="9">
    <location>
        <begin position="58"/>
        <end position="519"/>
    </location>
</feature>
<evidence type="ECO:0000256" key="2">
    <source>
        <dbReference type="ARBA" id="ARBA00010992"/>
    </source>
</evidence>